<dbReference type="Proteomes" id="UP000190389">
    <property type="component" value="Unassembled WGS sequence"/>
</dbReference>
<sequence length="732" mass="84943">MKKSTRNWLYALIGTVTVLASASVVAGTYFAINSLFNKDNNSTDNGTIKINPDFTPPKWQTSINKNHWINLSEREMLLSPDLNEDNKTKALQAINQVGELDNTQYQNSQGTYVKYVDPYTKVEYKDYAYYIDNENPENNRYLLGTVGLAYLAQEFKRKVPFGPEIFDLEGINVNDFKIIPQTANGLYIPSVKNIYINAAFLCETDASIYDIIATIMQTLFHEYMHHWANNYAEIASKSDNIINPKENWKQSDINAKQVAYIRYYQPSSTDEYGDNYHNHGAQQYWNGYFASKFRTLLNYDVQAKSYIKPEILQLLRARYYPVYSDEYLDVSDALYYNYSPADLWNVSNNTRLSPSLNRLWNNAPDSVWFSPSEKFSLNKGDLRYYYSLTELVPREYLKYGFESYYNINEPNPARIAINNKKDFSSGFFGDMKFRYKNAVLLTTEIRPSSIADDYGKVFMNNFDSLDRSGWYITENNGPEISSPDFPFGKPTMITGNSIMIPATPFALPSYQTQSNNLTKSQYQNIITNKSNDFYNLFLDTMGYGKTISQIYYDNEGWQWKNTKFDSVSKDDENAMKISLSGYLDNKDYTGFVFLNDNGNVIAKTNIQYLDVFNFFGHKDFDKGARLYSLDNQVNTERQAQLDNRIYPNDFNVAYKTDYVNVQGASLIYLWSDLNNDGLVQENEINKEKEITLPTQRWVTTYRAENPINWYKVYKDGDKTRIQWNDKKLNGII</sequence>
<dbReference type="NCBIfam" id="NF045830">
    <property type="entry name" value="MYPU_1760_HExxH"/>
    <property type="match status" value="1"/>
</dbReference>
<feature type="chain" id="PRO_5013024290" evidence="1">
    <location>
        <begin position="27"/>
        <end position="732"/>
    </location>
</feature>
<evidence type="ECO:0000313" key="2">
    <source>
        <dbReference type="EMBL" id="SJZ59038.1"/>
    </source>
</evidence>
<evidence type="ECO:0000256" key="1">
    <source>
        <dbReference type="SAM" id="SignalP"/>
    </source>
</evidence>
<dbReference type="RefSeq" id="WP_078747273.1">
    <property type="nucleotide sequence ID" value="NZ_CP137850.1"/>
</dbReference>
<dbReference type="AlphaFoldDB" id="A0A1T4LX23"/>
<evidence type="ECO:0000313" key="3">
    <source>
        <dbReference type="Proteomes" id="UP000190389"/>
    </source>
</evidence>
<keyword evidence="3" id="KW-1185">Reference proteome</keyword>
<dbReference type="InterPro" id="IPR054786">
    <property type="entry name" value="MYPU_1760-like"/>
</dbReference>
<keyword evidence="1" id="KW-0732">Signal</keyword>
<reference evidence="3" key="1">
    <citation type="submission" date="2017-02" db="EMBL/GenBank/DDBJ databases">
        <authorList>
            <person name="Varghese N."/>
            <person name="Submissions S."/>
        </authorList>
    </citation>
    <scope>NUCLEOTIDE SEQUENCE [LARGE SCALE GENOMIC DNA]</scope>
    <source>
        <strain evidence="3">ATCC 27862</strain>
    </source>
</reference>
<name>A0A1T4LX23_9BACT</name>
<proteinExistence type="predicted"/>
<dbReference type="OrthoDB" id="393673at2"/>
<feature type="signal peptide" evidence="1">
    <location>
        <begin position="1"/>
        <end position="26"/>
    </location>
</feature>
<dbReference type="STRING" id="171291.SAMN02745154_00560"/>
<organism evidence="2 3">
    <name type="scientific">Mycoplasmopsis verecunda</name>
    <dbReference type="NCBI Taxonomy" id="171291"/>
    <lineage>
        <taxon>Bacteria</taxon>
        <taxon>Bacillati</taxon>
        <taxon>Mycoplasmatota</taxon>
        <taxon>Mycoplasmoidales</taxon>
        <taxon>Metamycoplasmataceae</taxon>
        <taxon>Mycoplasmopsis</taxon>
    </lineage>
</organism>
<protein>
    <submittedName>
        <fullName evidence="2">Uncharacterized protein</fullName>
    </submittedName>
</protein>
<accession>A0A1T4LX23</accession>
<gene>
    <name evidence="2" type="ORF">SAMN02745154_00560</name>
</gene>
<dbReference type="EMBL" id="FUXF01000022">
    <property type="protein sequence ID" value="SJZ59038.1"/>
    <property type="molecule type" value="Genomic_DNA"/>
</dbReference>